<feature type="non-terminal residue" evidence="1">
    <location>
        <position position="1"/>
    </location>
</feature>
<gene>
    <name evidence="1" type="ORF">BCR43DRAFT_415045</name>
</gene>
<evidence type="ECO:0000313" key="2">
    <source>
        <dbReference type="Proteomes" id="UP000242180"/>
    </source>
</evidence>
<organism evidence="1 2">
    <name type="scientific">Syncephalastrum racemosum</name>
    <name type="common">Filamentous fungus</name>
    <dbReference type="NCBI Taxonomy" id="13706"/>
    <lineage>
        <taxon>Eukaryota</taxon>
        <taxon>Fungi</taxon>
        <taxon>Fungi incertae sedis</taxon>
        <taxon>Mucoromycota</taxon>
        <taxon>Mucoromycotina</taxon>
        <taxon>Mucoromycetes</taxon>
        <taxon>Mucorales</taxon>
        <taxon>Syncephalastraceae</taxon>
        <taxon>Syncephalastrum</taxon>
    </lineage>
</organism>
<dbReference type="AlphaFoldDB" id="A0A1X2HIP3"/>
<dbReference type="InParanoid" id="A0A1X2HIP3"/>
<sequence>SVYDIWQTLNLEEPTITNVVFDGRTAVIHHVHNIKPIIFGRLLRFTRYNSFIQIPAITTLHFREHEQSGLAKVYKQEDSWTLEGLLQAIPLVDYVYTRVLRVITGKLLAAAGDM</sequence>
<feature type="non-terminal residue" evidence="1">
    <location>
        <position position="114"/>
    </location>
</feature>
<dbReference type="EMBL" id="MCGN01000003">
    <property type="protein sequence ID" value="ORY98918.1"/>
    <property type="molecule type" value="Genomic_DNA"/>
</dbReference>
<protein>
    <submittedName>
        <fullName evidence="1">Uncharacterized protein</fullName>
    </submittedName>
</protein>
<comment type="caution">
    <text evidence="1">The sequence shown here is derived from an EMBL/GenBank/DDBJ whole genome shotgun (WGS) entry which is preliminary data.</text>
</comment>
<keyword evidence="2" id="KW-1185">Reference proteome</keyword>
<dbReference type="OMA" id="AVINIKQ"/>
<accession>A0A1X2HIP3</accession>
<proteinExistence type="predicted"/>
<evidence type="ECO:0000313" key="1">
    <source>
        <dbReference type="EMBL" id="ORY98918.1"/>
    </source>
</evidence>
<reference evidence="1 2" key="1">
    <citation type="submission" date="2016-07" db="EMBL/GenBank/DDBJ databases">
        <title>Pervasive Adenine N6-methylation of Active Genes in Fungi.</title>
        <authorList>
            <consortium name="DOE Joint Genome Institute"/>
            <person name="Mondo S.J."/>
            <person name="Dannebaum R.O."/>
            <person name="Kuo R.C."/>
            <person name="Labutti K."/>
            <person name="Haridas S."/>
            <person name="Kuo A."/>
            <person name="Salamov A."/>
            <person name="Ahrendt S.R."/>
            <person name="Lipzen A."/>
            <person name="Sullivan W."/>
            <person name="Andreopoulos W.B."/>
            <person name="Clum A."/>
            <person name="Lindquist E."/>
            <person name="Daum C."/>
            <person name="Ramamoorthy G.K."/>
            <person name="Gryganskyi A."/>
            <person name="Culley D."/>
            <person name="Magnuson J.K."/>
            <person name="James T.Y."/>
            <person name="O'Malley M.A."/>
            <person name="Stajich J.E."/>
            <person name="Spatafora J.W."/>
            <person name="Visel A."/>
            <person name="Grigoriev I.V."/>
        </authorList>
    </citation>
    <scope>NUCLEOTIDE SEQUENCE [LARGE SCALE GENOMIC DNA]</scope>
    <source>
        <strain evidence="1 2">NRRL 2496</strain>
    </source>
</reference>
<name>A0A1X2HIP3_SYNRA</name>
<dbReference type="Proteomes" id="UP000242180">
    <property type="component" value="Unassembled WGS sequence"/>
</dbReference>
<dbReference type="OrthoDB" id="2249530at2759"/>